<evidence type="ECO:0000256" key="1">
    <source>
        <dbReference type="ARBA" id="ARBA00022485"/>
    </source>
</evidence>
<dbReference type="InterPro" id="IPR051536">
    <property type="entry name" value="UDG_Type-4/5"/>
</dbReference>
<dbReference type="AlphaFoldDB" id="A0A0F9F1Z2"/>
<sequence length="67" mass="7105">MSTNYVPATGPRDAKIVILGEAPGAVEVQRGEPFVGPSGKLLSQILAQAGIRKDQCYITNVVKEQPP</sequence>
<dbReference type="GO" id="GO:0097506">
    <property type="term" value="F:deaminated base DNA N-glycosylase activity"/>
    <property type="evidence" value="ECO:0007669"/>
    <property type="project" value="UniProtKB-ARBA"/>
</dbReference>
<keyword evidence="1" id="KW-0004">4Fe-4S</keyword>
<protein>
    <recommendedName>
        <fullName evidence="8">Uracil-DNA glycosylase-like domain-containing protein</fullName>
    </recommendedName>
</protein>
<evidence type="ECO:0000256" key="5">
    <source>
        <dbReference type="ARBA" id="ARBA00023004"/>
    </source>
</evidence>
<keyword evidence="3" id="KW-0227">DNA damage</keyword>
<dbReference type="EMBL" id="LAZR01034513">
    <property type="protein sequence ID" value="KKL45097.1"/>
    <property type="molecule type" value="Genomic_DNA"/>
</dbReference>
<reference evidence="9" key="1">
    <citation type="journal article" date="2015" name="Nature">
        <title>Complex archaea that bridge the gap between prokaryotes and eukaryotes.</title>
        <authorList>
            <person name="Spang A."/>
            <person name="Saw J.H."/>
            <person name="Jorgensen S.L."/>
            <person name="Zaremba-Niedzwiedzka K."/>
            <person name="Martijn J."/>
            <person name="Lind A.E."/>
            <person name="van Eijk R."/>
            <person name="Schleper C."/>
            <person name="Guy L."/>
            <person name="Ettema T.J."/>
        </authorList>
    </citation>
    <scope>NUCLEOTIDE SEQUENCE</scope>
</reference>
<organism evidence="9">
    <name type="scientific">marine sediment metagenome</name>
    <dbReference type="NCBI Taxonomy" id="412755"/>
    <lineage>
        <taxon>unclassified sequences</taxon>
        <taxon>metagenomes</taxon>
        <taxon>ecological metagenomes</taxon>
    </lineage>
</organism>
<evidence type="ECO:0000256" key="7">
    <source>
        <dbReference type="ARBA" id="ARBA00023204"/>
    </source>
</evidence>
<dbReference type="InterPro" id="IPR036895">
    <property type="entry name" value="Uracil-DNA_glycosylase-like_sf"/>
</dbReference>
<dbReference type="PANTHER" id="PTHR33693:SF1">
    <property type="entry name" value="TYPE-4 URACIL-DNA GLYCOSYLASE"/>
    <property type="match status" value="1"/>
</dbReference>
<dbReference type="GO" id="GO:0051539">
    <property type="term" value="F:4 iron, 4 sulfur cluster binding"/>
    <property type="evidence" value="ECO:0007669"/>
    <property type="project" value="UniProtKB-KW"/>
</dbReference>
<keyword evidence="6" id="KW-0411">Iron-sulfur</keyword>
<keyword evidence="7" id="KW-0234">DNA repair</keyword>
<feature type="non-terminal residue" evidence="9">
    <location>
        <position position="67"/>
    </location>
</feature>
<dbReference type="SUPFAM" id="SSF52141">
    <property type="entry name" value="Uracil-DNA glycosylase-like"/>
    <property type="match status" value="1"/>
</dbReference>
<dbReference type="InterPro" id="IPR005122">
    <property type="entry name" value="Uracil-DNA_glycosylase-like"/>
</dbReference>
<comment type="caution">
    <text evidence="9">The sequence shown here is derived from an EMBL/GenBank/DDBJ whole genome shotgun (WGS) entry which is preliminary data.</text>
</comment>
<dbReference type="GO" id="GO:0006281">
    <property type="term" value="P:DNA repair"/>
    <property type="evidence" value="ECO:0007669"/>
    <property type="project" value="UniProtKB-KW"/>
</dbReference>
<dbReference type="PANTHER" id="PTHR33693">
    <property type="entry name" value="TYPE-5 URACIL-DNA GLYCOSYLASE"/>
    <property type="match status" value="1"/>
</dbReference>
<gene>
    <name evidence="9" type="ORF">LCGC14_2359120</name>
</gene>
<evidence type="ECO:0000256" key="3">
    <source>
        <dbReference type="ARBA" id="ARBA00022763"/>
    </source>
</evidence>
<dbReference type="Gene3D" id="3.40.470.10">
    <property type="entry name" value="Uracil-DNA glycosylase-like domain"/>
    <property type="match status" value="1"/>
</dbReference>
<evidence type="ECO:0000256" key="6">
    <source>
        <dbReference type="ARBA" id="ARBA00023014"/>
    </source>
</evidence>
<name>A0A0F9F1Z2_9ZZZZ</name>
<feature type="domain" description="Uracil-DNA glycosylase-like" evidence="8">
    <location>
        <begin position="9"/>
        <end position="63"/>
    </location>
</feature>
<evidence type="ECO:0000256" key="2">
    <source>
        <dbReference type="ARBA" id="ARBA00022723"/>
    </source>
</evidence>
<evidence type="ECO:0000313" key="9">
    <source>
        <dbReference type="EMBL" id="KKL45097.1"/>
    </source>
</evidence>
<evidence type="ECO:0000259" key="8">
    <source>
        <dbReference type="Pfam" id="PF03167"/>
    </source>
</evidence>
<proteinExistence type="predicted"/>
<evidence type="ECO:0000256" key="4">
    <source>
        <dbReference type="ARBA" id="ARBA00022801"/>
    </source>
</evidence>
<dbReference type="GO" id="GO:0046872">
    <property type="term" value="F:metal ion binding"/>
    <property type="evidence" value="ECO:0007669"/>
    <property type="project" value="UniProtKB-KW"/>
</dbReference>
<keyword evidence="4" id="KW-0378">Hydrolase</keyword>
<keyword evidence="2" id="KW-0479">Metal-binding</keyword>
<keyword evidence="5" id="KW-0408">Iron</keyword>
<dbReference type="Pfam" id="PF03167">
    <property type="entry name" value="UDG"/>
    <property type="match status" value="1"/>
</dbReference>
<accession>A0A0F9F1Z2</accession>